<dbReference type="InterPro" id="IPR022374">
    <property type="entry name" value="EttA"/>
</dbReference>
<dbReference type="FunFam" id="3.40.50.300:FF:000011">
    <property type="entry name" value="Putative ABC transporter ATP-binding component"/>
    <property type="match status" value="1"/>
</dbReference>
<evidence type="ECO:0000256" key="10">
    <source>
        <dbReference type="ARBA" id="ARBA00022884"/>
    </source>
</evidence>
<dbReference type="Proteomes" id="UP000307507">
    <property type="component" value="Unassembled WGS sequence"/>
</dbReference>
<keyword evidence="10 12" id="KW-0694">RNA-binding</keyword>
<dbReference type="InterPro" id="IPR032781">
    <property type="entry name" value="ABC_tran_Xtn"/>
</dbReference>
<dbReference type="Gene3D" id="3.40.50.300">
    <property type="entry name" value="P-loop containing nucleotide triphosphate hydrolases"/>
    <property type="match status" value="2"/>
</dbReference>
<keyword evidence="8 12" id="KW-0067">ATP-binding</keyword>
<evidence type="ECO:0000256" key="13">
    <source>
        <dbReference type="SAM" id="Coils"/>
    </source>
</evidence>
<feature type="binding site" evidence="12">
    <location>
        <begin position="365"/>
        <end position="372"/>
    </location>
    <ligand>
        <name>ATP</name>
        <dbReference type="ChEBI" id="CHEBI:30616"/>
        <label>2</label>
    </ligand>
</feature>
<keyword evidence="4 12" id="KW-0699">rRNA-binding</keyword>
<dbReference type="NCBIfam" id="NF008775">
    <property type="entry name" value="PRK11819.1"/>
    <property type="match status" value="1"/>
</dbReference>
<dbReference type="PROSITE" id="PS50893">
    <property type="entry name" value="ABC_TRANSPORTER_2"/>
    <property type="match status" value="2"/>
</dbReference>
<dbReference type="PANTHER" id="PTHR43858">
    <property type="entry name" value="ENERGY-DEPENDENT TRANSLATIONAL THROTTLE PROTEIN ETTA"/>
    <property type="match status" value="1"/>
</dbReference>
<dbReference type="PROSITE" id="PS00211">
    <property type="entry name" value="ABC_TRANSPORTER_1"/>
    <property type="match status" value="1"/>
</dbReference>
<keyword evidence="2 12" id="KW-0963">Cytoplasm</keyword>
<comment type="domain">
    <text evidence="12">The arm domain is inserted in the first ABC transporter domain. Probably contacts ribosomal protein L1.</text>
</comment>
<evidence type="ECO:0000259" key="14">
    <source>
        <dbReference type="PROSITE" id="PS50893"/>
    </source>
</evidence>
<keyword evidence="13" id="KW-0175">Coiled coil</keyword>
<evidence type="ECO:0000256" key="7">
    <source>
        <dbReference type="ARBA" id="ARBA00022801"/>
    </source>
</evidence>
<comment type="similarity">
    <text evidence="1 12">Belongs to the ABC transporter superfamily. ABCF family. Translational throttle EttA subfamily.</text>
</comment>
<evidence type="ECO:0000256" key="6">
    <source>
        <dbReference type="ARBA" id="ARBA00022741"/>
    </source>
</evidence>
<evidence type="ECO:0000256" key="11">
    <source>
        <dbReference type="ARBA" id="ARBA00022917"/>
    </source>
</evidence>
<dbReference type="EMBL" id="SSNZ01000001">
    <property type="protein sequence ID" value="THF52807.1"/>
    <property type="molecule type" value="Genomic_DNA"/>
</dbReference>
<feature type="domain" description="ABC transporter" evidence="14">
    <location>
        <begin position="9"/>
        <end position="268"/>
    </location>
</feature>
<keyword evidence="3 12" id="KW-0820">tRNA-binding</keyword>
<evidence type="ECO:0000256" key="2">
    <source>
        <dbReference type="ARBA" id="ARBA00022490"/>
    </source>
</evidence>
<evidence type="ECO:0000313" key="16">
    <source>
        <dbReference type="Proteomes" id="UP000307507"/>
    </source>
</evidence>
<evidence type="ECO:0000256" key="4">
    <source>
        <dbReference type="ARBA" id="ARBA00022730"/>
    </source>
</evidence>
<dbReference type="SMART" id="SM00382">
    <property type="entry name" value="AAA"/>
    <property type="match status" value="2"/>
</dbReference>
<keyword evidence="9 12" id="KW-0810">Translation regulation</keyword>
<dbReference type="InterPro" id="IPR003439">
    <property type="entry name" value="ABC_transporter-like_ATP-bd"/>
</dbReference>
<dbReference type="GO" id="GO:0005524">
    <property type="term" value="F:ATP binding"/>
    <property type="evidence" value="ECO:0007669"/>
    <property type="project" value="UniProtKB-UniRule"/>
</dbReference>
<dbReference type="PANTHER" id="PTHR43858:SF1">
    <property type="entry name" value="ABC TRANSPORTER-RELATED PROTEIN"/>
    <property type="match status" value="1"/>
</dbReference>
<evidence type="ECO:0000256" key="5">
    <source>
        <dbReference type="ARBA" id="ARBA00022737"/>
    </source>
</evidence>
<feature type="coiled-coil region" evidence="13">
    <location>
        <begin position="261"/>
        <end position="320"/>
    </location>
</feature>
<dbReference type="Pfam" id="PF00005">
    <property type="entry name" value="ABC_tran"/>
    <property type="match status" value="2"/>
</dbReference>
<dbReference type="OrthoDB" id="1521973at2"/>
<evidence type="ECO:0000256" key="1">
    <source>
        <dbReference type="ARBA" id="ARBA00005868"/>
    </source>
</evidence>
<dbReference type="Pfam" id="PF12848">
    <property type="entry name" value="ABC_tran_Xtn"/>
    <property type="match status" value="1"/>
</dbReference>
<dbReference type="SUPFAM" id="SSF52540">
    <property type="entry name" value="P-loop containing nucleoside triphosphate hydrolases"/>
    <property type="match status" value="2"/>
</dbReference>
<protein>
    <recommendedName>
        <fullName evidence="12">Energy-dependent translational throttle protein EttA</fullName>
        <ecNumber evidence="12">3.6.1.-</ecNumber>
    </recommendedName>
    <alternativeName>
        <fullName evidence="12">Translational regulatory factor EttA</fullName>
    </alternativeName>
</protein>
<dbReference type="GO" id="GO:0016887">
    <property type="term" value="F:ATP hydrolysis activity"/>
    <property type="evidence" value="ECO:0007669"/>
    <property type="project" value="UniProtKB-UniRule"/>
</dbReference>
<dbReference type="InterPro" id="IPR003593">
    <property type="entry name" value="AAA+_ATPase"/>
</dbReference>
<comment type="subcellular location">
    <subcellularLocation>
        <location evidence="12">Cytoplasm</location>
    </subcellularLocation>
    <text evidence="12">Associates with ribosomes and polysomes.</text>
</comment>
<keyword evidence="16" id="KW-1185">Reference proteome</keyword>
<comment type="subunit">
    <text evidence="12">Monomer. Probably contacts ribosomal proteins L1, L5, L33 and S7, the 16S and 23S rRNA and the P-site containing tRNA(fMet).</text>
</comment>
<gene>
    <name evidence="12 15" type="primary">ettA</name>
    <name evidence="15" type="ORF">E6C50_00925</name>
</gene>
<dbReference type="HAMAP" id="MF_00847">
    <property type="entry name" value="EttA"/>
    <property type="match status" value="1"/>
</dbReference>
<keyword evidence="5 12" id="KW-0677">Repeat</keyword>
<comment type="caution">
    <text evidence="15">The sequence shown here is derived from an EMBL/GenBank/DDBJ whole genome shotgun (WGS) entry which is preliminary data.</text>
</comment>
<comment type="domain">
    <text evidence="12">The P-site tRNA interaction motif (PtIM domain) probably interacts with the P-site tRNA(fMet) as well as the 23S rRNA.</text>
</comment>
<organism evidence="15 16">
    <name type="scientific">Flavobacterium supellecticarium</name>
    <dbReference type="NCBI Taxonomy" id="2565924"/>
    <lineage>
        <taxon>Bacteria</taxon>
        <taxon>Pseudomonadati</taxon>
        <taxon>Bacteroidota</taxon>
        <taxon>Flavobacteriia</taxon>
        <taxon>Flavobacteriales</taxon>
        <taxon>Flavobacteriaceae</taxon>
        <taxon>Flavobacterium</taxon>
    </lineage>
</organism>
<reference evidence="15 16" key="1">
    <citation type="submission" date="2019-04" db="EMBL/GenBank/DDBJ databases">
        <title>Flavobacterium sp. nov. isolated from construction timber.</title>
        <authorList>
            <person name="Lin S.-Y."/>
            <person name="Chang C.-T."/>
            <person name="Young C.-C."/>
        </authorList>
    </citation>
    <scope>NUCLEOTIDE SEQUENCE [LARGE SCALE GENOMIC DNA]</scope>
    <source>
        <strain evidence="15 16">CC-CTC003</strain>
    </source>
</reference>
<dbReference type="FunFam" id="3.40.50.300:FF:000183">
    <property type="entry name" value="ABC transporter ATP-binding protein yjjK"/>
    <property type="match status" value="1"/>
</dbReference>
<dbReference type="CDD" id="cd03221">
    <property type="entry name" value="ABCF_EF-3"/>
    <property type="match status" value="2"/>
</dbReference>
<sequence>MSDDKKVIFSMSRVNKIYSSTNKQVLKDIYLSFFYGAKIGILGLNGSGKSSLLKIIAGVDKNYQGDVVFAPGYTVGYLEQEPQLDETKTVIEIVREGVAETVAILDEFNKINDMFGLPEVYEDADKMQKLMDRQAELQDKIDAVGAWELDTKLEIAMDALRTPEPDTPIKVLSGGERRRVALCRLLLQQPDVLLLDEPTNHLDAESVLWLEQHLQQYAGTVIAVTHDRYFLDNVAGWILELDRGEGIPWKGNYSSWLDQKSKRMEQEEKVASKRRKTLERELDWVRQGAKGRQTKQKARLQNYDKLLNEDQKELDEKLEIYIPNGPRLGTNVIEAKNVSKAFGDKLLYENLNFTLPQAGIVGIIGPNGAGKSTIFRMIMGEEAPDNGEFVIGDTAKIAYVDQSHSNIDPNKSIWENFCDGQELVMMGGRQVNSRAYLSRFNFGGSDQNKKVATLSGGERNRLHLAMTLKEEGNVLLLDEPTNDLDINTLRALEEGLENFAGCAVVISHDRWFLDRICTHILAFEGDSQVYFFEGSFSDYEENKKKRLGGDLTPTRIKYKKLIRG</sequence>
<feature type="region of interest" description="PtIM" evidence="12">
    <location>
        <begin position="251"/>
        <end position="331"/>
    </location>
</feature>
<dbReference type="AlphaFoldDB" id="A0A4S4A316"/>
<accession>A0A4S4A316</accession>
<evidence type="ECO:0000313" key="15">
    <source>
        <dbReference type="EMBL" id="THF52807.1"/>
    </source>
</evidence>
<dbReference type="GO" id="GO:0045900">
    <property type="term" value="P:negative regulation of translational elongation"/>
    <property type="evidence" value="ECO:0007669"/>
    <property type="project" value="UniProtKB-UniRule"/>
</dbReference>
<dbReference type="GO" id="GO:0006412">
    <property type="term" value="P:translation"/>
    <property type="evidence" value="ECO:0007669"/>
    <property type="project" value="UniProtKB-KW"/>
</dbReference>
<dbReference type="InterPro" id="IPR027417">
    <property type="entry name" value="P-loop_NTPase"/>
</dbReference>
<feature type="domain" description="ABC transporter" evidence="14">
    <location>
        <begin position="333"/>
        <end position="559"/>
    </location>
</feature>
<dbReference type="InterPro" id="IPR017871">
    <property type="entry name" value="ABC_transporter-like_CS"/>
</dbReference>
<evidence type="ECO:0000256" key="9">
    <source>
        <dbReference type="ARBA" id="ARBA00022845"/>
    </source>
</evidence>
<dbReference type="GO" id="GO:0043022">
    <property type="term" value="F:ribosome binding"/>
    <property type="evidence" value="ECO:0007669"/>
    <property type="project" value="UniProtKB-UniRule"/>
</dbReference>
<dbReference type="GO" id="GO:0000049">
    <property type="term" value="F:tRNA binding"/>
    <property type="evidence" value="ECO:0007669"/>
    <property type="project" value="UniProtKB-UniRule"/>
</dbReference>
<comment type="catalytic activity">
    <reaction evidence="12">
        <text>ATP + H2O = ADP + phosphate + H(+)</text>
        <dbReference type="Rhea" id="RHEA:13065"/>
        <dbReference type="ChEBI" id="CHEBI:15377"/>
        <dbReference type="ChEBI" id="CHEBI:15378"/>
        <dbReference type="ChEBI" id="CHEBI:30616"/>
        <dbReference type="ChEBI" id="CHEBI:43474"/>
        <dbReference type="ChEBI" id="CHEBI:456216"/>
    </reaction>
</comment>
<keyword evidence="6 12" id="KW-0547">Nucleotide-binding</keyword>
<evidence type="ECO:0000256" key="12">
    <source>
        <dbReference type="HAMAP-Rule" id="MF_00847"/>
    </source>
</evidence>
<evidence type="ECO:0000256" key="3">
    <source>
        <dbReference type="ARBA" id="ARBA00022555"/>
    </source>
</evidence>
<dbReference type="NCBIfam" id="TIGR03719">
    <property type="entry name" value="ABC_ABC_ChvD"/>
    <property type="match status" value="1"/>
</dbReference>
<dbReference type="GO" id="GO:0019843">
    <property type="term" value="F:rRNA binding"/>
    <property type="evidence" value="ECO:0007669"/>
    <property type="project" value="UniProtKB-UniRule"/>
</dbReference>
<name>A0A4S4A316_9FLAO</name>
<keyword evidence="7 12" id="KW-0378">Hydrolase</keyword>
<keyword evidence="11 12" id="KW-0648">Protein biosynthesis</keyword>
<evidence type="ECO:0000256" key="8">
    <source>
        <dbReference type="ARBA" id="ARBA00022840"/>
    </source>
</evidence>
<dbReference type="GO" id="GO:0005737">
    <property type="term" value="C:cytoplasm"/>
    <property type="evidence" value="ECO:0007669"/>
    <property type="project" value="UniProtKB-SubCell"/>
</dbReference>
<proteinExistence type="inferred from homology"/>
<comment type="caution">
    <text evidence="12">Lacks conserved residue(s) required for the propagation of feature annotation.</text>
</comment>
<comment type="function">
    <text evidence="12">A translation factor that gates the progression of the 70S ribosomal initiation complex (IC, containing tRNA(fMet) in the P-site) into the translation elongation cycle by using a mechanism sensitive to the ATP/ADP ratio. Binds to the 70S ribosome E-site where it modulates the state of the translating ribosome during subunit translocation. ATP hydrolysis probably frees it from the ribosome, which can enter the elongation phase.</text>
</comment>
<dbReference type="EC" id="3.6.1.-" evidence="12"/>
<dbReference type="RefSeq" id="WP_136401332.1">
    <property type="nucleotide sequence ID" value="NZ_SSNZ01000001.1"/>
</dbReference>